<name>A0A933L6M8_9HYPH</name>
<dbReference type="EMBL" id="JACRAF010000068">
    <property type="protein sequence ID" value="MBI4924077.1"/>
    <property type="molecule type" value="Genomic_DNA"/>
</dbReference>
<dbReference type="Gene3D" id="3.40.50.12370">
    <property type="match status" value="1"/>
</dbReference>
<dbReference type="SUPFAM" id="SSF52402">
    <property type="entry name" value="Adenine nucleotide alpha hydrolases-like"/>
    <property type="match status" value="2"/>
</dbReference>
<reference evidence="2" key="1">
    <citation type="submission" date="2020-07" db="EMBL/GenBank/DDBJ databases">
        <title>Huge and variable diversity of episymbiotic CPR bacteria and DPANN archaea in groundwater ecosystems.</title>
        <authorList>
            <person name="He C.Y."/>
            <person name="Keren R."/>
            <person name="Whittaker M."/>
            <person name="Farag I.F."/>
            <person name="Doudna J."/>
            <person name="Cate J.H.D."/>
            <person name="Banfield J.F."/>
        </authorList>
    </citation>
    <scope>NUCLEOTIDE SEQUENCE</scope>
    <source>
        <strain evidence="2">NC_groundwater_1586_Pr3_B-0.1um_66_15</strain>
    </source>
</reference>
<dbReference type="PANTHER" id="PTHR46268:SF15">
    <property type="entry name" value="UNIVERSAL STRESS PROTEIN HP_0031"/>
    <property type="match status" value="1"/>
</dbReference>
<evidence type="ECO:0000313" key="3">
    <source>
        <dbReference type="Proteomes" id="UP000782610"/>
    </source>
</evidence>
<comment type="caution">
    <text evidence="2">The sequence shown here is derived from an EMBL/GenBank/DDBJ whole genome shotgun (WGS) entry which is preliminary data.</text>
</comment>
<protein>
    <submittedName>
        <fullName evidence="2">Universal stress protein</fullName>
    </submittedName>
</protein>
<gene>
    <name evidence="2" type="ORF">HY834_20270</name>
</gene>
<dbReference type="Proteomes" id="UP000782610">
    <property type="component" value="Unassembled WGS sequence"/>
</dbReference>
<proteinExistence type="inferred from homology"/>
<comment type="similarity">
    <text evidence="1">Belongs to the universal stress protein A family.</text>
</comment>
<dbReference type="AlphaFoldDB" id="A0A933L6M8"/>
<organism evidence="2 3">
    <name type="scientific">Devosia nanyangense</name>
    <dbReference type="NCBI Taxonomy" id="1228055"/>
    <lineage>
        <taxon>Bacteria</taxon>
        <taxon>Pseudomonadati</taxon>
        <taxon>Pseudomonadota</taxon>
        <taxon>Alphaproteobacteria</taxon>
        <taxon>Hyphomicrobiales</taxon>
        <taxon>Devosiaceae</taxon>
        <taxon>Devosia</taxon>
    </lineage>
</organism>
<evidence type="ECO:0000313" key="2">
    <source>
        <dbReference type="EMBL" id="MBI4924077.1"/>
    </source>
</evidence>
<accession>A0A933L6M8</accession>
<sequence length="273" mass="28232">MDIRSILVNLDIDPAASKALTAAIGLARKFGAELIGVAADEPSLAMIGIDGGAAAVDFYAAERTEIEKRLSAAGAAFHAAVPPDVKSQWRAYVAGPTRSLVDAARCADLIVTGSSLAGAFGTAHKVDIGEVVLSAGRPVLAVADGITEVKSDKIVIGWKDTREARRAVADALPFMVGAKSVVAVTLSEGDASGERASLDDLVGWLGRHGIAARGDVVDSGDGFIDVLESTARTYGADMLVAGGYGHSRMREWLLGGMTRDMIGAADITRLLSN</sequence>
<dbReference type="PANTHER" id="PTHR46268">
    <property type="entry name" value="STRESS RESPONSE PROTEIN NHAX"/>
    <property type="match status" value="1"/>
</dbReference>
<evidence type="ECO:0000256" key="1">
    <source>
        <dbReference type="ARBA" id="ARBA00008791"/>
    </source>
</evidence>